<comment type="caution">
    <text evidence="2">The sequence shown here is derived from an EMBL/GenBank/DDBJ whole genome shotgun (WGS) entry which is preliminary data.</text>
</comment>
<dbReference type="EMBL" id="JAPDOB010000001">
    <property type="protein sequence ID" value="MCW3796522.1"/>
    <property type="molecule type" value="Genomic_DNA"/>
</dbReference>
<reference evidence="2 3" key="1">
    <citation type="submission" date="2022-10" db="EMBL/GenBank/DDBJ databases">
        <title>Sphingomonas sp.</title>
        <authorList>
            <person name="Jin C."/>
        </authorList>
    </citation>
    <scope>NUCLEOTIDE SEQUENCE [LARGE SCALE GENOMIC DNA]</scope>
    <source>
        <strain evidence="2 3">BN140010</strain>
    </source>
</reference>
<evidence type="ECO:0000313" key="2">
    <source>
        <dbReference type="EMBL" id="MCW3796522.1"/>
    </source>
</evidence>
<dbReference type="Proteomes" id="UP001526246">
    <property type="component" value="Unassembled WGS sequence"/>
</dbReference>
<organism evidence="2 3">
    <name type="scientific">Sphingomonas arvum</name>
    <dbReference type="NCBI Taxonomy" id="2992113"/>
    <lineage>
        <taxon>Bacteria</taxon>
        <taxon>Pseudomonadati</taxon>
        <taxon>Pseudomonadota</taxon>
        <taxon>Alphaproteobacteria</taxon>
        <taxon>Sphingomonadales</taxon>
        <taxon>Sphingomonadaceae</taxon>
        <taxon>Sphingomonas</taxon>
    </lineage>
</organism>
<evidence type="ECO:0000313" key="3">
    <source>
        <dbReference type="Proteomes" id="UP001526246"/>
    </source>
</evidence>
<name>A0ABT3JBS9_9SPHN</name>
<accession>A0ABT3JBS9</accession>
<gene>
    <name evidence="2" type="ORF">OMW55_01685</name>
</gene>
<keyword evidence="3" id="KW-1185">Reference proteome</keyword>
<protein>
    <submittedName>
        <fullName evidence="2">Uncharacterized protein</fullName>
    </submittedName>
</protein>
<proteinExistence type="predicted"/>
<feature type="region of interest" description="Disordered" evidence="1">
    <location>
        <begin position="20"/>
        <end position="41"/>
    </location>
</feature>
<evidence type="ECO:0000256" key="1">
    <source>
        <dbReference type="SAM" id="MobiDB-lite"/>
    </source>
</evidence>
<dbReference type="RefSeq" id="WP_264880322.1">
    <property type="nucleotide sequence ID" value="NZ_JAPDOB010000001.1"/>
</dbReference>
<sequence>MTATVTTIDRVCTIIETRPSDDPEISKLTKGRPVQTSRQGDCNEVDEWAEVKRKRSKSVEGKADIHFLYQGPDGREHSGTLSYTGRDDEFYEVKAGDNLLIRVAEDDPNRVLRG</sequence>